<evidence type="ECO:0000259" key="2">
    <source>
        <dbReference type="Pfam" id="PF14016"/>
    </source>
</evidence>
<feature type="region of interest" description="Disordered" evidence="1">
    <location>
        <begin position="67"/>
        <end position="141"/>
    </location>
</feature>
<feature type="domain" description="DUF4232" evidence="2">
    <location>
        <begin position="143"/>
        <end position="270"/>
    </location>
</feature>
<evidence type="ECO:0000313" key="4">
    <source>
        <dbReference type="Proteomes" id="UP000295345"/>
    </source>
</evidence>
<accession>A0A4R4SUQ3</accession>
<dbReference type="Pfam" id="PF14016">
    <property type="entry name" value="DUF4232"/>
    <property type="match status" value="1"/>
</dbReference>
<dbReference type="Proteomes" id="UP000295345">
    <property type="component" value="Unassembled WGS sequence"/>
</dbReference>
<keyword evidence="4" id="KW-1185">Reference proteome</keyword>
<dbReference type="OrthoDB" id="485007at2"/>
<protein>
    <submittedName>
        <fullName evidence="3">DUF4232 domain-containing protein</fullName>
    </submittedName>
</protein>
<dbReference type="InterPro" id="IPR025326">
    <property type="entry name" value="DUF4232"/>
</dbReference>
<gene>
    <name evidence="3" type="ORF">E1283_28250</name>
</gene>
<sequence length="283" mass="28763">MVWRCRSAGTWLVARASKPARCLFTSRTPHIRPNSPHSEAIVAIRPLRSAAVLTLSVLALAACGESNGTAQDGGSAAEDSQAGERAPDGGEASTLPDTDPGADPEPGEDPGAGADQRDTDPGAGSEADTTDDQGSTRADPAWCSTDALSASLSPLNAAAGQRYAALVLTNTSETACRTQGWPGLTLESGDGAALPTTTVRDDSRAPTQLTLTPGASAWAQLHWTVVASDEDAGDGTCGPDPARLEVIPPDQEAATPADWAFGQVCGAGRIEALPLAEGDGPAE</sequence>
<comment type="caution">
    <text evidence="3">The sequence shown here is derived from an EMBL/GenBank/DDBJ whole genome shotgun (WGS) entry which is preliminary data.</text>
</comment>
<proteinExistence type="predicted"/>
<organism evidence="3 4">
    <name type="scientific">Streptomyces hainanensis</name>
    <dbReference type="NCBI Taxonomy" id="402648"/>
    <lineage>
        <taxon>Bacteria</taxon>
        <taxon>Bacillati</taxon>
        <taxon>Actinomycetota</taxon>
        <taxon>Actinomycetes</taxon>
        <taxon>Kitasatosporales</taxon>
        <taxon>Streptomycetaceae</taxon>
        <taxon>Streptomyces</taxon>
    </lineage>
</organism>
<evidence type="ECO:0000313" key="3">
    <source>
        <dbReference type="EMBL" id="TDC67817.1"/>
    </source>
</evidence>
<reference evidence="3 4" key="1">
    <citation type="submission" date="2019-03" db="EMBL/GenBank/DDBJ databases">
        <title>Draft genome sequences of novel Actinobacteria.</title>
        <authorList>
            <person name="Sahin N."/>
            <person name="Ay H."/>
            <person name="Saygin H."/>
        </authorList>
    </citation>
    <scope>NUCLEOTIDE SEQUENCE [LARGE SCALE GENOMIC DNA]</scope>
    <source>
        <strain evidence="3 4">DSM 41900</strain>
    </source>
</reference>
<dbReference type="EMBL" id="SMKI01000404">
    <property type="protein sequence ID" value="TDC67817.1"/>
    <property type="molecule type" value="Genomic_DNA"/>
</dbReference>
<evidence type="ECO:0000256" key="1">
    <source>
        <dbReference type="SAM" id="MobiDB-lite"/>
    </source>
</evidence>
<dbReference type="AlphaFoldDB" id="A0A4R4SUQ3"/>
<name>A0A4R4SUQ3_9ACTN</name>